<dbReference type="GeneID" id="24792341"/>
<reference evidence="3 4" key="1">
    <citation type="submission" date="2013-12" db="EMBL/GenBank/DDBJ databases">
        <title>The complete genome sequence of Methanobacterium sp. BRM9.</title>
        <authorList>
            <consortium name="Pastoral Greenhouse Gas Research Consortium"/>
            <person name="Kelly W.J."/>
            <person name="Leahy S.C."/>
            <person name="Perry R."/>
            <person name="Li D."/>
            <person name="Altermann E."/>
            <person name="Lambie S.C."/>
            <person name="Attwood G.T."/>
        </authorList>
    </citation>
    <scope>NUCLEOTIDE SEQUENCE [LARGE SCALE GENOMIC DNA]</scope>
    <source>
        <strain evidence="3 4">BRM9</strain>
    </source>
</reference>
<dbReference type="OrthoDB" id="59170at2157"/>
<dbReference type="Gene3D" id="2.80.10.50">
    <property type="match status" value="2"/>
</dbReference>
<protein>
    <submittedName>
        <fullName evidence="3">Cell surface protein</fullName>
    </submittedName>
</protein>
<dbReference type="SUPFAM" id="SSF50998">
    <property type="entry name" value="Quinoprotein alcohol dehydrogenase-like"/>
    <property type="match status" value="1"/>
</dbReference>
<gene>
    <name evidence="3" type="ORF">BRM9_1183</name>
</gene>
<evidence type="ECO:0000256" key="1">
    <source>
        <dbReference type="SAM" id="MobiDB-lite"/>
    </source>
</evidence>
<feature type="transmembrane region" description="Helical" evidence="2">
    <location>
        <begin position="480"/>
        <end position="497"/>
    </location>
</feature>
<dbReference type="Proteomes" id="UP000029661">
    <property type="component" value="Chromosome"/>
</dbReference>
<dbReference type="InterPro" id="IPR018391">
    <property type="entry name" value="PQQ_b-propeller_rpt"/>
</dbReference>
<dbReference type="RefSeq" id="WP_048085134.1">
    <property type="nucleotide sequence ID" value="NZ_CP006933.1"/>
</dbReference>
<dbReference type="EMBL" id="CP006933">
    <property type="protein sequence ID" value="AIS31998.1"/>
    <property type="molecule type" value="Genomic_DNA"/>
</dbReference>
<proteinExistence type="predicted"/>
<accession>A0A089ZHS9</accession>
<sequence length="502" mass="54421">MEKTKISLKLLLVIAGLLAVLSISPVMADDSLASSESPKYQGDNQNSGQSPYTGPQTNQTPWNYTLNSSESITLAPAIGPDGTIYLPVTIRTNTHYYCDLKAINSDGTLKWNYTINYGAGSSTGFTGTPAIGSDGTIYIPGYTESGGFLLALNSDGTFKWNYITECWSGSNSPAIGNDGTIYTTGFYQGYTSGGYRQYGILYAINPNGTSKWNYTITEPDYGMSWSYGCPAIDTDGTIYFTGEVATWGSFTSRLYAINPDGTVKWQKTINANPSYYTNLRISPVVAKDGSIIITPYYYNYVDHTNVVYVFNPDGSEKWNTILPHTLIRGLALASDGTLYLTGWYENGNSITGILYAIGSDGSIKWNYTTDYPLNFNPVIGNDGTIYFGEGAVPDTLYALNSDRTLKWSFPVQTTTDPVIGASGALYVGIVTDGLSGQIYSLLAIKSPYSPQNDPASNNSNDPVNTVNAASKTIKMQETGLPINWMVLAVLMVLGGLIQTKRN</sequence>
<dbReference type="Gene3D" id="2.40.10.480">
    <property type="match status" value="1"/>
</dbReference>
<dbReference type="SMART" id="SM00564">
    <property type="entry name" value="PQQ"/>
    <property type="match status" value="7"/>
</dbReference>
<evidence type="ECO:0000256" key="2">
    <source>
        <dbReference type="SAM" id="Phobius"/>
    </source>
</evidence>
<dbReference type="KEGG" id="mfc:BRM9_1183"/>
<keyword evidence="2" id="KW-0472">Membrane</keyword>
<evidence type="ECO:0000313" key="3">
    <source>
        <dbReference type="EMBL" id="AIS31998.1"/>
    </source>
</evidence>
<keyword evidence="2" id="KW-1133">Transmembrane helix</keyword>
<dbReference type="PANTHER" id="PTHR34512:SF30">
    <property type="entry name" value="OUTER MEMBRANE PROTEIN ASSEMBLY FACTOR BAMB"/>
    <property type="match status" value="1"/>
</dbReference>
<dbReference type="InterPro" id="IPR011047">
    <property type="entry name" value="Quinoprotein_ADH-like_sf"/>
</dbReference>
<name>A0A089ZHS9_METFO</name>
<dbReference type="PANTHER" id="PTHR34512">
    <property type="entry name" value="CELL SURFACE PROTEIN"/>
    <property type="match status" value="1"/>
</dbReference>
<organism evidence="3 4">
    <name type="scientific">Methanobacterium formicicum</name>
    <dbReference type="NCBI Taxonomy" id="2162"/>
    <lineage>
        <taxon>Archaea</taxon>
        <taxon>Methanobacteriati</taxon>
        <taxon>Methanobacteriota</taxon>
        <taxon>Methanomada group</taxon>
        <taxon>Methanobacteria</taxon>
        <taxon>Methanobacteriales</taxon>
        <taxon>Methanobacteriaceae</taxon>
        <taxon>Methanobacterium</taxon>
    </lineage>
</organism>
<evidence type="ECO:0000313" key="4">
    <source>
        <dbReference type="Proteomes" id="UP000029661"/>
    </source>
</evidence>
<dbReference type="AlphaFoldDB" id="A0A089ZHS9"/>
<feature type="region of interest" description="Disordered" evidence="1">
    <location>
        <begin position="33"/>
        <end position="61"/>
    </location>
</feature>
<keyword evidence="2" id="KW-0812">Transmembrane</keyword>
<dbReference type="SUPFAM" id="SSF75011">
    <property type="entry name" value="3-carboxy-cis,cis-mucoante lactonizing enzyme"/>
    <property type="match status" value="1"/>
</dbReference>